<dbReference type="Proteomes" id="UP000825935">
    <property type="component" value="Chromosome 18"/>
</dbReference>
<evidence type="ECO:0000313" key="3">
    <source>
        <dbReference type="Proteomes" id="UP000825935"/>
    </source>
</evidence>
<feature type="signal peptide" evidence="1">
    <location>
        <begin position="1"/>
        <end position="21"/>
    </location>
</feature>
<comment type="caution">
    <text evidence="2">The sequence shown here is derived from an EMBL/GenBank/DDBJ whole genome shotgun (WGS) entry which is preliminary data.</text>
</comment>
<dbReference type="EMBL" id="CM035423">
    <property type="protein sequence ID" value="KAH7365909.1"/>
    <property type="molecule type" value="Genomic_DNA"/>
</dbReference>
<protein>
    <submittedName>
        <fullName evidence="2">Uncharacterized protein</fullName>
    </submittedName>
</protein>
<evidence type="ECO:0000256" key="1">
    <source>
        <dbReference type="SAM" id="SignalP"/>
    </source>
</evidence>
<reference evidence="2" key="1">
    <citation type="submission" date="2021-08" db="EMBL/GenBank/DDBJ databases">
        <title>WGS assembly of Ceratopteris richardii.</title>
        <authorList>
            <person name="Marchant D.B."/>
            <person name="Chen G."/>
            <person name="Jenkins J."/>
            <person name="Shu S."/>
            <person name="Leebens-Mack J."/>
            <person name="Grimwood J."/>
            <person name="Schmutz J."/>
            <person name="Soltis P."/>
            <person name="Soltis D."/>
            <person name="Chen Z.-H."/>
        </authorList>
    </citation>
    <scope>NUCLEOTIDE SEQUENCE</scope>
    <source>
        <strain evidence="2">Whitten #5841</strain>
        <tissue evidence="2">Leaf</tissue>
    </source>
</reference>
<accession>A0A8T2STD6</accession>
<sequence length="121" mass="13263">MAQYPLPWRAIPLHMAPLLCSLTSTHKLLVVGVSFLKSPCILSKVMLEEAKFARAFRQVCERFRVVSPGDSGVYLGKPYTQPAGSFPLIKLLNSAASSGYFSSYAARSSSHFTSYCAPRSI</sequence>
<gene>
    <name evidence="2" type="ORF">KP509_18G052700</name>
</gene>
<proteinExistence type="predicted"/>
<keyword evidence="1" id="KW-0732">Signal</keyword>
<organism evidence="2 3">
    <name type="scientific">Ceratopteris richardii</name>
    <name type="common">Triangle waterfern</name>
    <dbReference type="NCBI Taxonomy" id="49495"/>
    <lineage>
        <taxon>Eukaryota</taxon>
        <taxon>Viridiplantae</taxon>
        <taxon>Streptophyta</taxon>
        <taxon>Embryophyta</taxon>
        <taxon>Tracheophyta</taxon>
        <taxon>Polypodiopsida</taxon>
        <taxon>Polypodiidae</taxon>
        <taxon>Polypodiales</taxon>
        <taxon>Pteridineae</taxon>
        <taxon>Pteridaceae</taxon>
        <taxon>Parkerioideae</taxon>
        <taxon>Ceratopteris</taxon>
    </lineage>
</organism>
<name>A0A8T2STD6_CERRI</name>
<evidence type="ECO:0000313" key="2">
    <source>
        <dbReference type="EMBL" id="KAH7365909.1"/>
    </source>
</evidence>
<dbReference type="AlphaFoldDB" id="A0A8T2STD6"/>
<feature type="chain" id="PRO_5035797842" evidence="1">
    <location>
        <begin position="22"/>
        <end position="121"/>
    </location>
</feature>
<keyword evidence="3" id="KW-1185">Reference proteome</keyword>